<keyword evidence="3" id="KW-0378">Hydrolase</keyword>
<dbReference type="GO" id="GO:0016787">
    <property type="term" value="F:hydrolase activity"/>
    <property type="evidence" value="ECO:0007669"/>
    <property type="project" value="UniProtKB-KW"/>
</dbReference>
<keyword evidence="4" id="KW-1185">Reference proteome</keyword>
<protein>
    <submittedName>
        <fullName evidence="3">Amidohydrolase 2</fullName>
    </submittedName>
</protein>
<dbReference type="AlphaFoldDB" id="D9XHB2"/>
<evidence type="ECO:0000256" key="1">
    <source>
        <dbReference type="ARBA" id="ARBA00023239"/>
    </source>
</evidence>
<evidence type="ECO:0000313" key="4">
    <source>
        <dbReference type="Proteomes" id="UP000004184"/>
    </source>
</evidence>
<dbReference type="EMBL" id="GG657757">
    <property type="protein sequence ID" value="EFL34931.1"/>
    <property type="molecule type" value="Genomic_DNA"/>
</dbReference>
<organism evidence="3 4">
    <name type="scientific">Streptomyces viridochromogenes (strain DSM 40736 / JCM 4977 / BCRC 1201 / Tue 494)</name>
    <dbReference type="NCBI Taxonomy" id="591159"/>
    <lineage>
        <taxon>Bacteria</taxon>
        <taxon>Bacillati</taxon>
        <taxon>Actinomycetota</taxon>
        <taxon>Actinomycetes</taxon>
        <taxon>Kitasatosporales</taxon>
        <taxon>Streptomycetaceae</taxon>
        <taxon>Streptomyces</taxon>
    </lineage>
</organism>
<reference evidence="4" key="1">
    <citation type="submission" date="2009-02" db="EMBL/GenBank/DDBJ databases">
        <title>Annotation of Streptomyces viridochromogenes strain DSM 40736.</title>
        <authorList>
            <consortium name="The Broad Institute Genome Sequencing Platform"/>
            <consortium name="Broad Institute Microbial Sequencing Center"/>
            <person name="Fischbach M."/>
            <person name="Godfrey P."/>
            <person name="Ward D."/>
            <person name="Young S."/>
            <person name="Zeng Q."/>
            <person name="Koehrsen M."/>
            <person name="Alvarado L."/>
            <person name="Berlin A.M."/>
            <person name="Bochicchio J."/>
            <person name="Borenstein D."/>
            <person name="Chapman S.B."/>
            <person name="Chen Z."/>
            <person name="Engels R."/>
            <person name="Freedman E."/>
            <person name="Gellesch M."/>
            <person name="Goldberg J."/>
            <person name="Griggs A."/>
            <person name="Gujja S."/>
            <person name="Heilman E.R."/>
            <person name="Heiman D.I."/>
            <person name="Hepburn T.A."/>
            <person name="Howarth C."/>
            <person name="Jen D."/>
            <person name="Larson L."/>
            <person name="Lewis B."/>
            <person name="Mehta T."/>
            <person name="Park D."/>
            <person name="Pearson M."/>
            <person name="Richards J."/>
            <person name="Roberts A."/>
            <person name="Saif S."/>
            <person name="Shea T.D."/>
            <person name="Shenoy N."/>
            <person name="Sisk P."/>
            <person name="Stolte C."/>
            <person name="Sykes S.N."/>
            <person name="Thomson T."/>
            <person name="Walk T."/>
            <person name="White J."/>
            <person name="Yandava C."/>
            <person name="Straight P."/>
            <person name="Clardy J."/>
            <person name="Hung D."/>
            <person name="Kolter R."/>
            <person name="Mekalanos J."/>
            <person name="Walker S."/>
            <person name="Walsh C.T."/>
            <person name="Wieland-Brown L.C."/>
            <person name="Haas B."/>
            <person name="Nusbaum C."/>
            <person name="Birren B."/>
        </authorList>
    </citation>
    <scope>NUCLEOTIDE SEQUENCE [LARGE SCALE GENOMIC DNA]</scope>
    <source>
        <strain evidence="4">DSM 40736 / JCM 4977 / BCRC 1201 / Tue 494</strain>
    </source>
</reference>
<accession>D9XHB2</accession>
<feature type="domain" description="Amidohydrolase-related" evidence="2">
    <location>
        <begin position="25"/>
        <end position="334"/>
    </location>
</feature>
<gene>
    <name evidence="3" type="ORF">SSQG_05449</name>
</gene>
<evidence type="ECO:0000259" key="2">
    <source>
        <dbReference type="Pfam" id="PF04909"/>
    </source>
</evidence>
<dbReference type="Pfam" id="PF04909">
    <property type="entry name" value="Amidohydro_2"/>
    <property type="match status" value="1"/>
</dbReference>
<dbReference type="SUPFAM" id="SSF51556">
    <property type="entry name" value="Metallo-dependent hydrolases"/>
    <property type="match status" value="1"/>
</dbReference>
<dbReference type="PANTHER" id="PTHR21240">
    <property type="entry name" value="2-AMINO-3-CARBOXYLMUCONATE-6-SEMIALDEHYDE DECARBOXYLASE"/>
    <property type="match status" value="1"/>
</dbReference>
<dbReference type="Gene3D" id="3.20.20.140">
    <property type="entry name" value="Metal-dependent hydrolases"/>
    <property type="match status" value="1"/>
</dbReference>
<name>D9XHB2_STRVT</name>
<dbReference type="InterPro" id="IPR006680">
    <property type="entry name" value="Amidohydro-rel"/>
</dbReference>
<keyword evidence="1" id="KW-0456">Lyase</keyword>
<dbReference type="Proteomes" id="UP000004184">
    <property type="component" value="Unassembled WGS sequence"/>
</dbReference>
<evidence type="ECO:0000313" key="3">
    <source>
        <dbReference type="EMBL" id="EFL34931.1"/>
    </source>
</evidence>
<dbReference type="InterPro" id="IPR032465">
    <property type="entry name" value="ACMSD"/>
</dbReference>
<dbReference type="GO" id="GO:0016831">
    <property type="term" value="F:carboxy-lyase activity"/>
    <property type="evidence" value="ECO:0007669"/>
    <property type="project" value="InterPro"/>
</dbReference>
<proteinExistence type="predicted"/>
<dbReference type="HOGENOM" id="CLU_039329_2_1_11"/>
<dbReference type="eggNOG" id="COG2159">
    <property type="taxonomic scope" value="Bacteria"/>
</dbReference>
<sequence>MRPHRTTDTEDTPMTFEDGPVAGRVDVHHHFTAPAWLDWAEERGVVNRERLPWWTRWDMNAALEVMDKTGISTSVMTVAMLGRFRERTERQESARIALRAAADVVEERPARFAFFTPVFLDDLELSRWSLRYGLDELGAVGVSTRTSMDGVYLGDESHDRLLRELNERSAVISTHPMEVPAGKDGGSGLPGMPPFVCDFLMDTTRAAVNLIRNGTLDRYPNLTFVLPHGGGFLPYMATRLELFGGHLTPGIEPGRVRDYLHRFYFDTAGPMSPSATPTLLATVDPGRILFGTDWPPTPAQVVADIAAPALDSDPALSPEQLRGINRDNALRLLPVLDRSAR</sequence>
<dbReference type="GO" id="GO:0005737">
    <property type="term" value="C:cytoplasm"/>
    <property type="evidence" value="ECO:0007669"/>
    <property type="project" value="TreeGrafter"/>
</dbReference>
<dbReference type="InterPro" id="IPR032466">
    <property type="entry name" value="Metal_Hydrolase"/>
</dbReference>
<dbReference type="STRING" id="591159.SSQG_05449"/>
<dbReference type="CDD" id="cd01292">
    <property type="entry name" value="metallo-dependent_hydrolases"/>
    <property type="match status" value="1"/>
</dbReference>
<dbReference type="PANTHER" id="PTHR21240:SF28">
    <property type="entry name" value="ISO-OROTATE DECARBOXYLASE (EUROFUNG)"/>
    <property type="match status" value="1"/>
</dbReference>
<dbReference type="GO" id="GO:0019748">
    <property type="term" value="P:secondary metabolic process"/>
    <property type="evidence" value="ECO:0007669"/>
    <property type="project" value="TreeGrafter"/>
</dbReference>